<gene>
    <name evidence="2" type="ORF">KHLLAP_LOCUS4288</name>
</gene>
<feature type="region of interest" description="Disordered" evidence="1">
    <location>
        <begin position="1"/>
        <end position="33"/>
    </location>
</feature>
<comment type="caution">
    <text evidence="2">The sequence shown here is derived from an EMBL/GenBank/DDBJ whole genome shotgun (WGS) entry which is preliminary data.</text>
</comment>
<keyword evidence="3" id="KW-1185">Reference proteome</keyword>
<feature type="compositionally biased region" description="Low complexity" evidence="1">
    <location>
        <begin position="12"/>
        <end position="26"/>
    </location>
</feature>
<sequence length="183" mass="20131">MNFETDRDFCSTTTGTPLPTPMTTPTQSVTDGTPSHAAFPPVITVPCAGWTFLIRHQVSGLVITLREGILTLEHETRSKGWGGCHWACVENDGWFGFRNIVSGTYIGHNGKGEFIADAKHHGGHEFFVTKPHPEGGYWLLTLHNWKCMNMAIMAEQTPSKLVVSADRGAAWEFLSVETSVAQD</sequence>
<evidence type="ECO:0000313" key="2">
    <source>
        <dbReference type="EMBL" id="CAJ2503820.1"/>
    </source>
</evidence>
<name>A0AAI8VFX8_9PEZI</name>
<organism evidence="2 3">
    <name type="scientific">Anthostomella pinea</name>
    <dbReference type="NCBI Taxonomy" id="933095"/>
    <lineage>
        <taxon>Eukaryota</taxon>
        <taxon>Fungi</taxon>
        <taxon>Dikarya</taxon>
        <taxon>Ascomycota</taxon>
        <taxon>Pezizomycotina</taxon>
        <taxon>Sordariomycetes</taxon>
        <taxon>Xylariomycetidae</taxon>
        <taxon>Xylariales</taxon>
        <taxon>Xylariaceae</taxon>
        <taxon>Anthostomella</taxon>
    </lineage>
</organism>
<proteinExistence type="predicted"/>
<reference evidence="2" key="1">
    <citation type="submission" date="2023-10" db="EMBL/GenBank/DDBJ databases">
        <authorList>
            <person name="Hackl T."/>
        </authorList>
    </citation>
    <scope>NUCLEOTIDE SEQUENCE</scope>
</reference>
<dbReference type="AlphaFoldDB" id="A0AAI8VFX8"/>
<dbReference type="EMBL" id="CAUWAG010000006">
    <property type="protein sequence ID" value="CAJ2503820.1"/>
    <property type="molecule type" value="Genomic_DNA"/>
</dbReference>
<evidence type="ECO:0000313" key="3">
    <source>
        <dbReference type="Proteomes" id="UP001295740"/>
    </source>
</evidence>
<dbReference type="Proteomes" id="UP001295740">
    <property type="component" value="Unassembled WGS sequence"/>
</dbReference>
<protein>
    <submittedName>
        <fullName evidence="2">Uu.00g112140.m01.CDS01</fullName>
    </submittedName>
</protein>
<dbReference type="PANTHER" id="PTHR39697">
    <property type="entry name" value="RICIN B LECTIN DOMAIN-CONTAINING PROTEIN-RELATED"/>
    <property type="match status" value="1"/>
</dbReference>
<dbReference type="PANTHER" id="PTHR39697:SF2">
    <property type="entry name" value="CYANOVIRIN-N DOMAIN-CONTAINING PROTEIN"/>
    <property type="match status" value="1"/>
</dbReference>
<accession>A0AAI8VFX8</accession>
<evidence type="ECO:0000256" key="1">
    <source>
        <dbReference type="SAM" id="MobiDB-lite"/>
    </source>
</evidence>